<dbReference type="InterPro" id="IPR001461">
    <property type="entry name" value="Aspartic_peptidase_A1"/>
</dbReference>
<comment type="similarity">
    <text evidence="3 15">Belongs to the peptidase A1 family.</text>
</comment>
<evidence type="ECO:0000256" key="1">
    <source>
        <dbReference type="ARBA" id="ARBA00004410"/>
    </source>
</evidence>
<name>A0A1J1GX52_PLAGA</name>
<evidence type="ECO:0000256" key="14">
    <source>
        <dbReference type="PIRSR" id="PIRSR601461-2"/>
    </source>
</evidence>
<feature type="disulfide bond" evidence="14">
    <location>
        <begin position="371"/>
        <end position="407"/>
    </location>
</feature>
<dbReference type="RefSeq" id="XP_028528408.1">
    <property type="nucleotide sequence ID" value="XM_028671791.1"/>
</dbReference>
<keyword evidence="7 15" id="KW-0064">Aspartyl protease</keyword>
<evidence type="ECO:0000256" key="9">
    <source>
        <dbReference type="ARBA" id="ARBA00022968"/>
    </source>
</evidence>
<dbReference type="FunFam" id="2.40.70.10:FF:000035">
    <property type="entry name" value="Plasmepsin-2"/>
    <property type="match status" value="1"/>
</dbReference>
<dbReference type="InterPro" id="IPR001969">
    <property type="entry name" value="Aspartic_peptidase_AS"/>
</dbReference>
<proteinExistence type="inferred from homology"/>
<dbReference type="PRINTS" id="PR00792">
    <property type="entry name" value="PEPSIN"/>
</dbReference>
<gene>
    <name evidence="18" type="primary">PM4</name>
    <name evidence="18" type="ORF">PGAL8A_00279700</name>
</gene>
<evidence type="ECO:0000256" key="2">
    <source>
        <dbReference type="ARBA" id="ARBA00004606"/>
    </source>
</evidence>
<evidence type="ECO:0000259" key="17">
    <source>
        <dbReference type="PROSITE" id="PS51767"/>
    </source>
</evidence>
<feature type="disulfide bond" evidence="14">
    <location>
        <begin position="169"/>
        <end position="174"/>
    </location>
</feature>
<evidence type="ECO:0000256" key="11">
    <source>
        <dbReference type="ARBA" id="ARBA00023136"/>
    </source>
</evidence>
<dbReference type="Proteomes" id="UP000220797">
    <property type="component" value="Unassembled WGS sequence"/>
</dbReference>
<evidence type="ECO:0000256" key="16">
    <source>
        <dbReference type="SAM" id="Phobius"/>
    </source>
</evidence>
<dbReference type="EMBL" id="CVMV01000045">
    <property type="protein sequence ID" value="CRG95600.1"/>
    <property type="molecule type" value="Genomic_DNA"/>
</dbReference>
<dbReference type="PROSITE" id="PS00141">
    <property type="entry name" value="ASP_PROTEASE"/>
    <property type="match status" value="2"/>
</dbReference>
<comment type="subcellular location">
    <subcellularLocation>
        <location evidence="2">Membrane</location>
        <topology evidence="2">Single-pass type II membrane protein</topology>
    </subcellularLocation>
    <subcellularLocation>
        <location evidence="1">Vacuole lumen</location>
    </subcellularLocation>
</comment>
<dbReference type="InterPro" id="IPR033121">
    <property type="entry name" value="PEPTIDASE_A1"/>
</dbReference>
<evidence type="ECO:0000256" key="15">
    <source>
        <dbReference type="RuleBase" id="RU000454"/>
    </source>
</evidence>
<organism evidence="18 19">
    <name type="scientific">Plasmodium gallinaceum</name>
    <dbReference type="NCBI Taxonomy" id="5849"/>
    <lineage>
        <taxon>Eukaryota</taxon>
        <taxon>Sar</taxon>
        <taxon>Alveolata</taxon>
        <taxon>Apicomplexa</taxon>
        <taxon>Aconoidasida</taxon>
        <taxon>Haemosporida</taxon>
        <taxon>Plasmodiidae</taxon>
        <taxon>Plasmodium</taxon>
        <taxon>Plasmodium (Haemamoeba)</taxon>
    </lineage>
</organism>
<keyword evidence="9" id="KW-0735">Signal-anchor</keyword>
<keyword evidence="4" id="KW-0926">Vacuole</keyword>
<dbReference type="PANTHER" id="PTHR47966:SF51">
    <property type="entry name" value="BETA-SITE APP-CLEAVING ENZYME, ISOFORM A-RELATED"/>
    <property type="match status" value="1"/>
</dbReference>
<evidence type="ECO:0000313" key="19">
    <source>
        <dbReference type="Proteomes" id="UP000220797"/>
    </source>
</evidence>
<evidence type="ECO:0000256" key="5">
    <source>
        <dbReference type="ARBA" id="ARBA00022670"/>
    </source>
</evidence>
<dbReference type="PROSITE" id="PS51767">
    <property type="entry name" value="PEPTIDASE_A1"/>
    <property type="match status" value="1"/>
</dbReference>
<dbReference type="Pfam" id="PF00026">
    <property type="entry name" value="Asp"/>
    <property type="match status" value="1"/>
</dbReference>
<feature type="active site" evidence="13">
    <location>
        <position position="336"/>
    </location>
</feature>
<dbReference type="InterPro" id="IPR021109">
    <property type="entry name" value="Peptidase_aspartic_dom_sf"/>
</dbReference>
<evidence type="ECO:0000256" key="12">
    <source>
        <dbReference type="ARBA" id="ARBA00023157"/>
    </source>
</evidence>
<keyword evidence="5 15" id="KW-0645">Protease</keyword>
<keyword evidence="6 16" id="KW-0812">Transmembrane</keyword>
<keyword evidence="12 14" id="KW-1015">Disulfide bond</keyword>
<dbReference type="OMA" id="KYDHDAS"/>
<dbReference type="GO" id="GO:0006508">
    <property type="term" value="P:proteolysis"/>
    <property type="evidence" value="ECO:0007669"/>
    <property type="project" value="UniProtKB-KW"/>
</dbReference>
<keyword evidence="19" id="KW-1185">Reference proteome</keyword>
<protein>
    <submittedName>
        <fullName evidence="18">Plasmepsin IV</fullName>
    </submittedName>
</protein>
<evidence type="ECO:0000256" key="10">
    <source>
        <dbReference type="ARBA" id="ARBA00022989"/>
    </source>
</evidence>
<keyword evidence="11 16" id="KW-0472">Membrane</keyword>
<dbReference type="GO" id="GO:0020020">
    <property type="term" value="C:food vacuole"/>
    <property type="evidence" value="ECO:0007669"/>
    <property type="project" value="UniProtKB-ARBA"/>
</dbReference>
<keyword evidence="8 15" id="KW-0378">Hydrolase</keyword>
<dbReference type="FunFam" id="2.40.70.10:FF:000038">
    <property type="entry name" value="Plasmepsin-2"/>
    <property type="match status" value="1"/>
</dbReference>
<sequence>MDITIKEQDYSNSLIKSTSAFERLKANNLKFFKFQKKLRILYLVLFILLTGAFAFFLVENYYFSNNKLNEVLQNTEYLTIAVKIERSQEKVLKTLINKKLKNYIKETFKFLNSGYLTENYLGNENDSVELDEVSNVMFYGEAEVGDDKQKFTFIFDTGSANLWVPSTKCSSKGCTTKHIYDSSKSKTYEEDGEKAEITYGSGSIKGFFSKDLVTIGHLSLPYKFIEVTDTDDLEPIYSSSPFDGIVGLGWKDLALGKISPIVVELKNQNKIDHGLFTFYLPVLDKHAGYLTIGGIEDKFYEGEITYEKLNHDLFWQIDLDITFGNDTFEKANAIIDSGTSTIVAPTEFVKKFFKDAGIFKVPFLPVYVTECDNKSLPTLEFHSGNNKYTLEPKFYLDTLEEVDESLCMVYIMPGDIDKQTFILGDPFMRKYFTVFDYDNERVGFAVAKNL</sequence>
<dbReference type="Gene3D" id="2.40.70.10">
    <property type="entry name" value="Acid Proteases"/>
    <property type="match status" value="2"/>
</dbReference>
<evidence type="ECO:0000313" key="18">
    <source>
        <dbReference type="EMBL" id="CRG95600.1"/>
    </source>
</evidence>
<evidence type="ECO:0000256" key="8">
    <source>
        <dbReference type="ARBA" id="ARBA00022801"/>
    </source>
</evidence>
<evidence type="ECO:0000256" key="4">
    <source>
        <dbReference type="ARBA" id="ARBA00022554"/>
    </source>
</evidence>
<dbReference type="InterPro" id="IPR034164">
    <property type="entry name" value="Pepsin-like_dom"/>
</dbReference>
<dbReference type="VEuPathDB" id="PlasmoDB:PGAL8A_00279700"/>
<feature type="active site" evidence="13">
    <location>
        <position position="156"/>
    </location>
</feature>
<dbReference type="GO" id="GO:0004190">
    <property type="term" value="F:aspartic-type endopeptidase activity"/>
    <property type="evidence" value="ECO:0007669"/>
    <property type="project" value="UniProtKB-KW"/>
</dbReference>
<feature type="transmembrane region" description="Helical" evidence="16">
    <location>
        <begin position="40"/>
        <end position="63"/>
    </location>
</feature>
<accession>A0A1J1GX52</accession>
<comment type="caution">
    <text evidence="18">The sequence shown here is derived from an EMBL/GenBank/DDBJ whole genome shotgun (WGS) entry which is preliminary data.</text>
</comment>
<dbReference type="OrthoDB" id="771136at2759"/>
<dbReference type="GO" id="GO:0005775">
    <property type="term" value="C:vacuolar lumen"/>
    <property type="evidence" value="ECO:0007669"/>
    <property type="project" value="UniProtKB-SubCell"/>
</dbReference>
<evidence type="ECO:0000256" key="13">
    <source>
        <dbReference type="PIRSR" id="PIRSR601461-1"/>
    </source>
</evidence>
<evidence type="ECO:0000256" key="6">
    <source>
        <dbReference type="ARBA" id="ARBA00022692"/>
    </source>
</evidence>
<reference evidence="18" key="1">
    <citation type="submission" date="2015-04" db="EMBL/GenBank/DDBJ databases">
        <authorList>
            <consortium name="Pathogen Informatics"/>
        </authorList>
    </citation>
    <scope>NUCLEOTIDE SEQUENCE [LARGE SCALE GENOMIC DNA]</scope>
    <source>
        <strain evidence="18">8A</strain>
    </source>
</reference>
<dbReference type="AlphaFoldDB" id="A0A1J1GX52"/>
<feature type="domain" description="Peptidase A1" evidence="17">
    <location>
        <begin position="138"/>
        <end position="445"/>
    </location>
</feature>
<keyword evidence="10 16" id="KW-1133">Transmembrane helix</keyword>
<evidence type="ECO:0000256" key="7">
    <source>
        <dbReference type="ARBA" id="ARBA00022750"/>
    </source>
</evidence>
<evidence type="ECO:0000256" key="3">
    <source>
        <dbReference type="ARBA" id="ARBA00007447"/>
    </source>
</evidence>
<dbReference type="CDD" id="cd05471">
    <property type="entry name" value="pepsin_like"/>
    <property type="match status" value="1"/>
</dbReference>
<dbReference type="GeneID" id="39731330"/>
<dbReference type="SUPFAM" id="SSF50630">
    <property type="entry name" value="Acid proteases"/>
    <property type="match status" value="1"/>
</dbReference>
<dbReference type="PANTHER" id="PTHR47966">
    <property type="entry name" value="BETA-SITE APP-CLEAVING ENZYME, ISOFORM A-RELATED"/>
    <property type="match status" value="1"/>
</dbReference>
<dbReference type="GO" id="GO:0016020">
    <property type="term" value="C:membrane"/>
    <property type="evidence" value="ECO:0007669"/>
    <property type="project" value="UniProtKB-SubCell"/>
</dbReference>